<dbReference type="AlphaFoldDB" id="E9S8W5"/>
<keyword evidence="1" id="KW-0472">Membrane</keyword>
<keyword evidence="1" id="KW-1133">Transmembrane helix</keyword>
<comment type="caution">
    <text evidence="2">The sequence shown here is derived from an EMBL/GenBank/DDBJ whole genome shotgun (WGS) entry which is preliminary data.</text>
</comment>
<dbReference type="Proteomes" id="UP000004259">
    <property type="component" value="Unassembled WGS sequence"/>
</dbReference>
<evidence type="ECO:0000313" key="3">
    <source>
        <dbReference type="Proteomes" id="UP000004259"/>
    </source>
</evidence>
<keyword evidence="1" id="KW-0812">Transmembrane</keyword>
<reference evidence="2 3" key="1">
    <citation type="submission" date="2011-02" db="EMBL/GenBank/DDBJ databases">
        <authorList>
            <person name="Nelson K.E."/>
            <person name="Sutton G."/>
            <person name="Torralba M."/>
            <person name="Durkin S."/>
            <person name="Harkins D."/>
            <person name="Montgomery R."/>
            <person name="Ziemer C."/>
            <person name="Klaassens E."/>
            <person name="Ocuiv P."/>
            <person name="Morrison M."/>
        </authorList>
    </citation>
    <scope>NUCLEOTIDE SEQUENCE [LARGE SCALE GENOMIC DNA]</scope>
    <source>
        <strain evidence="2 3">8</strain>
    </source>
</reference>
<proteinExistence type="predicted"/>
<sequence>MNHTNNKAASPKTDVFTICVALANIGITHLAHIYLDKLYNNKGIYAEIKLVSALYVIAFFGYKIAPLFLKKIHKYLKK</sequence>
<feature type="transmembrane region" description="Helical" evidence="1">
    <location>
        <begin position="50"/>
        <end position="69"/>
    </location>
</feature>
<keyword evidence="3" id="KW-1185">Reference proteome</keyword>
<evidence type="ECO:0000256" key="1">
    <source>
        <dbReference type="SAM" id="Phobius"/>
    </source>
</evidence>
<gene>
    <name evidence="2" type="ORF">CUS_5610</name>
</gene>
<protein>
    <submittedName>
        <fullName evidence="2">Conserved domain protein</fullName>
    </submittedName>
</protein>
<name>E9S8W5_RUMAL</name>
<feature type="transmembrane region" description="Helical" evidence="1">
    <location>
        <begin position="15"/>
        <end position="35"/>
    </location>
</feature>
<organism evidence="2 3">
    <name type="scientific">Ruminococcus albus 8</name>
    <dbReference type="NCBI Taxonomy" id="246199"/>
    <lineage>
        <taxon>Bacteria</taxon>
        <taxon>Bacillati</taxon>
        <taxon>Bacillota</taxon>
        <taxon>Clostridia</taxon>
        <taxon>Eubacteriales</taxon>
        <taxon>Oscillospiraceae</taxon>
        <taxon>Ruminococcus</taxon>
    </lineage>
</organism>
<accession>E9S8W5</accession>
<dbReference type="EMBL" id="ADKM02000031">
    <property type="protein sequence ID" value="EGC04275.1"/>
    <property type="molecule type" value="Genomic_DNA"/>
</dbReference>
<evidence type="ECO:0000313" key="2">
    <source>
        <dbReference type="EMBL" id="EGC04275.1"/>
    </source>
</evidence>